<evidence type="ECO:0000313" key="1">
    <source>
        <dbReference type="EMBL" id="SFV62265.1"/>
    </source>
</evidence>
<sequence>MIKEILDKEFYTDGLDGFYLTTGRTLAHYNNDSQTKHSKKLWNNHSKDTLLASVEDEGKFGDKMDELIMTARFKSLHVSVIPQ</sequence>
<gene>
    <name evidence="1" type="ORF">MNB_SV-13-922</name>
</gene>
<reference evidence="1" key="1">
    <citation type="submission" date="2016-10" db="EMBL/GenBank/DDBJ databases">
        <authorList>
            <person name="de Groot N.N."/>
        </authorList>
    </citation>
    <scope>NUCLEOTIDE SEQUENCE</scope>
</reference>
<proteinExistence type="predicted"/>
<name>A0A1W1C960_9ZZZZ</name>
<dbReference type="EMBL" id="FPHM01000074">
    <property type="protein sequence ID" value="SFV62265.1"/>
    <property type="molecule type" value="Genomic_DNA"/>
</dbReference>
<dbReference type="AlphaFoldDB" id="A0A1W1C960"/>
<organism evidence="1">
    <name type="scientific">hydrothermal vent metagenome</name>
    <dbReference type="NCBI Taxonomy" id="652676"/>
    <lineage>
        <taxon>unclassified sequences</taxon>
        <taxon>metagenomes</taxon>
        <taxon>ecological metagenomes</taxon>
    </lineage>
</organism>
<protein>
    <submittedName>
        <fullName evidence="1">NAD-dependent formate dehydrogenase alpha subunit</fullName>
    </submittedName>
</protein>
<accession>A0A1W1C960</accession>